<organism evidence="1 2">
    <name type="scientific">Phaseolus coccineus</name>
    <name type="common">Scarlet runner bean</name>
    <name type="synonym">Phaseolus multiflorus</name>
    <dbReference type="NCBI Taxonomy" id="3886"/>
    <lineage>
        <taxon>Eukaryota</taxon>
        <taxon>Viridiplantae</taxon>
        <taxon>Streptophyta</taxon>
        <taxon>Embryophyta</taxon>
        <taxon>Tracheophyta</taxon>
        <taxon>Spermatophyta</taxon>
        <taxon>Magnoliopsida</taxon>
        <taxon>eudicotyledons</taxon>
        <taxon>Gunneridae</taxon>
        <taxon>Pentapetalae</taxon>
        <taxon>rosids</taxon>
        <taxon>fabids</taxon>
        <taxon>Fabales</taxon>
        <taxon>Fabaceae</taxon>
        <taxon>Papilionoideae</taxon>
        <taxon>50 kb inversion clade</taxon>
        <taxon>NPAAA clade</taxon>
        <taxon>indigoferoid/millettioid clade</taxon>
        <taxon>Phaseoleae</taxon>
        <taxon>Phaseolus</taxon>
    </lineage>
</organism>
<evidence type="ECO:0000313" key="1">
    <source>
        <dbReference type="EMBL" id="KAK7342652.1"/>
    </source>
</evidence>
<keyword evidence="2" id="KW-1185">Reference proteome</keyword>
<proteinExistence type="predicted"/>
<protein>
    <submittedName>
        <fullName evidence="1">Uncharacterized protein</fullName>
    </submittedName>
</protein>
<dbReference type="EMBL" id="JAYMYR010000009">
    <property type="protein sequence ID" value="KAK7342652.1"/>
    <property type="molecule type" value="Genomic_DNA"/>
</dbReference>
<accession>A0AAN9LZN0</accession>
<dbReference type="Proteomes" id="UP001374584">
    <property type="component" value="Unassembled WGS sequence"/>
</dbReference>
<name>A0AAN9LZN0_PHACN</name>
<comment type="caution">
    <text evidence="1">The sequence shown here is derived from an EMBL/GenBank/DDBJ whole genome shotgun (WGS) entry which is preliminary data.</text>
</comment>
<sequence length="80" mass="9321">MCSKGKPKQVHSCKQNRELQLHQIKARNKQILVPRLAVKVLLTTLGAAASSWDRYRCWGMRREYVLPAGVSESENREKWR</sequence>
<reference evidence="1 2" key="1">
    <citation type="submission" date="2024-01" db="EMBL/GenBank/DDBJ databases">
        <title>The genomes of 5 underutilized Papilionoideae crops provide insights into root nodulation and disease resistanc.</title>
        <authorList>
            <person name="Jiang F."/>
        </authorList>
    </citation>
    <scope>NUCLEOTIDE SEQUENCE [LARGE SCALE GENOMIC DNA]</scope>
    <source>
        <strain evidence="1">JINMINGXINNONG_FW02</strain>
        <tissue evidence="1">Leaves</tissue>
    </source>
</reference>
<evidence type="ECO:0000313" key="2">
    <source>
        <dbReference type="Proteomes" id="UP001374584"/>
    </source>
</evidence>
<dbReference type="AlphaFoldDB" id="A0AAN9LZN0"/>
<gene>
    <name evidence="1" type="ORF">VNO80_25608</name>
</gene>